<dbReference type="InterPro" id="IPR011856">
    <property type="entry name" value="tRNA_endonuc-like_dom_sf"/>
</dbReference>
<dbReference type="HAMAP" id="MF_00048">
    <property type="entry name" value="UPF0102"/>
    <property type="match status" value="1"/>
</dbReference>
<dbReference type="Pfam" id="PF02021">
    <property type="entry name" value="UPF0102"/>
    <property type="match status" value="1"/>
</dbReference>
<evidence type="ECO:0000313" key="3">
    <source>
        <dbReference type="EMBL" id="NIZ46469.1"/>
    </source>
</evidence>
<dbReference type="AlphaFoldDB" id="A0A968GAZ2"/>
<reference evidence="3" key="1">
    <citation type="submission" date="2020-03" db="EMBL/GenBank/DDBJ databases">
        <title>Spirochaetal bacteria isolated from arthropods constitute a novel genus Entomospira genus novum within the order Spirochaetales.</title>
        <authorList>
            <person name="Grana-Miraglia L."/>
            <person name="Sikutova S."/>
            <person name="Fingerle V."/>
            <person name="Sing A."/>
            <person name="Castillo-Ramirez S."/>
            <person name="Margos G."/>
            <person name="Rudolf I."/>
        </authorList>
    </citation>
    <scope>NUCLEOTIDE SEQUENCE</scope>
    <source>
        <strain evidence="3">BR208</strain>
    </source>
</reference>
<dbReference type="PANTHER" id="PTHR34039">
    <property type="entry name" value="UPF0102 PROTEIN YRAN"/>
    <property type="match status" value="1"/>
</dbReference>
<dbReference type="RefSeq" id="WP_167704065.1">
    <property type="nucleotide sequence ID" value="NZ_JAATLK010000001.1"/>
</dbReference>
<sequence>MKVFTINISKKRGQQGEDFAATFLSKMGIKIIERNFKSVYGEVDIIGEVNHECLAFIEVKSWSTYQFSDLEYSISTRKRKRIIQTSHIYLLEHPEFELYQIRYDILFLTWRSKQLNYITNAFEGDGTPR</sequence>
<accession>A0A968GAZ2</accession>
<dbReference type="PANTHER" id="PTHR34039:SF1">
    <property type="entry name" value="UPF0102 PROTEIN YRAN"/>
    <property type="match status" value="1"/>
</dbReference>
<comment type="caution">
    <text evidence="3">The sequence shown here is derived from an EMBL/GenBank/DDBJ whole genome shotgun (WGS) entry which is preliminary data.</text>
</comment>
<dbReference type="GO" id="GO:0003676">
    <property type="term" value="F:nucleic acid binding"/>
    <property type="evidence" value="ECO:0007669"/>
    <property type="project" value="InterPro"/>
</dbReference>
<dbReference type="InterPro" id="IPR003509">
    <property type="entry name" value="UPF0102_YraN-like"/>
</dbReference>
<proteinExistence type="inferred from homology"/>
<evidence type="ECO:0000256" key="2">
    <source>
        <dbReference type="HAMAP-Rule" id="MF_00048"/>
    </source>
</evidence>
<dbReference type="Proteomes" id="UP000752013">
    <property type="component" value="Unassembled WGS sequence"/>
</dbReference>
<gene>
    <name evidence="3" type="ORF">HCT46_00805</name>
</gene>
<evidence type="ECO:0000256" key="1">
    <source>
        <dbReference type="ARBA" id="ARBA00006738"/>
    </source>
</evidence>
<dbReference type="NCBIfam" id="NF009150">
    <property type="entry name" value="PRK12497.1-3"/>
    <property type="match status" value="1"/>
</dbReference>
<dbReference type="Gene3D" id="3.40.1350.10">
    <property type="match status" value="1"/>
</dbReference>
<protein>
    <recommendedName>
        <fullName evidence="2">UPF0102 protein HCT46_00805</fullName>
    </recommendedName>
</protein>
<name>A0A968GAZ2_9SPIO</name>
<keyword evidence="4" id="KW-1185">Reference proteome</keyword>
<comment type="similarity">
    <text evidence="1 2">Belongs to the UPF0102 family.</text>
</comment>
<dbReference type="InterPro" id="IPR011335">
    <property type="entry name" value="Restrct_endonuc-II-like"/>
</dbReference>
<dbReference type="EMBL" id="JAATLK010000001">
    <property type="protein sequence ID" value="NIZ46469.1"/>
    <property type="molecule type" value="Genomic_DNA"/>
</dbReference>
<dbReference type="SUPFAM" id="SSF52980">
    <property type="entry name" value="Restriction endonuclease-like"/>
    <property type="match status" value="1"/>
</dbReference>
<evidence type="ECO:0000313" key="4">
    <source>
        <dbReference type="Proteomes" id="UP000752013"/>
    </source>
</evidence>
<organism evidence="3 4">
    <name type="scientific">Entomospira nematocerorum</name>
    <dbReference type="NCBI Taxonomy" id="2719987"/>
    <lineage>
        <taxon>Bacteria</taxon>
        <taxon>Pseudomonadati</taxon>
        <taxon>Spirochaetota</taxon>
        <taxon>Spirochaetia</taxon>
        <taxon>Spirochaetales</taxon>
        <taxon>Spirochaetaceae</taxon>
        <taxon>Entomospira</taxon>
    </lineage>
</organism>